<proteinExistence type="predicted"/>
<dbReference type="Pfam" id="PF13439">
    <property type="entry name" value="Glyco_transf_4"/>
    <property type="match status" value="1"/>
</dbReference>
<sequence>MNIGFDAKRAYQNKTGLGNYSRTLIHSLATFHPEHQYYLFAPKITGMFAAGAYSNMHTVQPQQALHKLFRSAWRSRFISGELSRHKLDIFHGLSHELPFGIHKTGVKSIVTMHDLIFERYPEQYNPIDVYTYRKKAKYACEKADRVVAISQQTKDDLVHYYQTPPEKISVAYQACDPAFAIEHPKAHINVMLDKYNLPKEYFLYVGSIIERKNLLGIVKAMSLLNGASLPLVVLGDGSGYKKKVKEYVSEHGLGQKVFFLNEMASFAYHDLPALYQGAAGLIYPSVFEGFGIPILEALWSQTPVITSQGSCFHETGGEAALYIDPLRPESIAHAMERVAGDTALVNSMRLKGLDHAQQFTAQKTAEVVMEIYQHELRTGHR</sequence>
<dbReference type="Pfam" id="PF00534">
    <property type="entry name" value="Glycos_transf_1"/>
    <property type="match status" value="1"/>
</dbReference>
<protein>
    <submittedName>
        <fullName evidence="4">Glycosyltransferase family 4 protein</fullName>
    </submittedName>
</protein>
<dbReference type="RefSeq" id="WP_264279600.1">
    <property type="nucleotide sequence ID" value="NZ_CP107006.1"/>
</dbReference>
<evidence type="ECO:0000256" key="1">
    <source>
        <dbReference type="ARBA" id="ARBA00022679"/>
    </source>
</evidence>
<dbReference type="InterPro" id="IPR028098">
    <property type="entry name" value="Glyco_trans_4-like_N"/>
</dbReference>
<organism evidence="4 5">
    <name type="scientific">Chitinophaga horti</name>
    <dbReference type="NCBI Taxonomy" id="2920382"/>
    <lineage>
        <taxon>Bacteria</taxon>
        <taxon>Pseudomonadati</taxon>
        <taxon>Bacteroidota</taxon>
        <taxon>Chitinophagia</taxon>
        <taxon>Chitinophagales</taxon>
        <taxon>Chitinophagaceae</taxon>
        <taxon>Chitinophaga</taxon>
    </lineage>
</organism>
<name>A0ABY6IYA0_9BACT</name>
<gene>
    <name evidence="4" type="ORF">MKQ68_13560</name>
</gene>
<feature type="domain" description="Glycosyltransferase subfamily 4-like N-terminal" evidence="3">
    <location>
        <begin position="16"/>
        <end position="178"/>
    </location>
</feature>
<dbReference type="PANTHER" id="PTHR46401">
    <property type="entry name" value="GLYCOSYLTRANSFERASE WBBK-RELATED"/>
    <property type="match status" value="1"/>
</dbReference>
<dbReference type="EMBL" id="CP107006">
    <property type="protein sequence ID" value="UYQ91121.1"/>
    <property type="molecule type" value="Genomic_DNA"/>
</dbReference>
<feature type="domain" description="Glycosyl transferase family 1" evidence="2">
    <location>
        <begin position="198"/>
        <end position="347"/>
    </location>
</feature>
<accession>A0ABY6IYA0</accession>
<dbReference type="InterPro" id="IPR001296">
    <property type="entry name" value="Glyco_trans_1"/>
</dbReference>
<evidence type="ECO:0000259" key="3">
    <source>
        <dbReference type="Pfam" id="PF13439"/>
    </source>
</evidence>
<keyword evidence="5" id="KW-1185">Reference proteome</keyword>
<evidence type="ECO:0000313" key="5">
    <source>
        <dbReference type="Proteomes" id="UP001162741"/>
    </source>
</evidence>
<dbReference type="CDD" id="cd03809">
    <property type="entry name" value="GT4_MtfB-like"/>
    <property type="match status" value="1"/>
</dbReference>
<evidence type="ECO:0000313" key="4">
    <source>
        <dbReference type="EMBL" id="UYQ91121.1"/>
    </source>
</evidence>
<dbReference type="SUPFAM" id="SSF53756">
    <property type="entry name" value="UDP-Glycosyltransferase/glycogen phosphorylase"/>
    <property type="match status" value="1"/>
</dbReference>
<dbReference type="PANTHER" id="PTHR46401:SF2">
    <property type="entry name" value="GLYCOSYLTRANSFERASE WBBK-RELATED"/>
    <property type="match status" value="1"/>
</dbReference>
<keyword evidence="1" id="KW-0808">Transferase</keyword>
<reference evidence="4" key="1">
    <citation type="submission" date="2022-10" db="EMBL/GenBank/DDBJ databases">
        <title>Chitinophaga sp. nov., isolated from soil.</title>
        <authorList>
            <person name="Jeon C.O."/>
        </authorList>
    </citation>
    <scope>NUCLEOTIDE SEQUENCE</scope>
    <source>
        <strain evidence="4">R8</strain>
    </source>
</reference>
<dbReference type="Gene3D" id="3.40.50.2000">
    <property type="entry name" value="Glycogen Phosphorylase B"/>
    <property type="match status" value="2"/>
</dbReference>
<dbReference type="Proteomes" id="UP001162741">
    <property type="component" value="Chromosome"/>
</dbReference>
<evidence type="ECO:0000259" key="2">
    <source>
        <dbReference type="Pfam" id="PF00534"/>
    </source>
</evidence>